<dbReference type="SUPFAM" id="SSF48726">
    <property type="entry name" value="Immunoglobulin"/>
    <property type="match status" value="2"/>
</dbReference>
<dbReference type="FunFam" id="2.60.40.10:FF:002431">
    <property type="entry name" value="Si:ch211-222k6.3"/>
    <property type="match status" value="1"/>
</dbReference>
<keyword evidence="5" id="KW-1185">Reference proteome</keyword>
<evidence type="ECO:0000313" key="4">
    <source>
        <dbReference type="Ensembl" id="ENSCCRP00010113952.1"/>
    </source>
</evidence>
<dbReference type="Proteomes" id="UP000694427">
    <property type="component" value="Unplaced"/>
</dbReference>
<evidence type="ECO:0000313" key="5">
    <source>
        <dbReference type="Proteomes" id="UP000694427"/>
    </source>
</evidence>
<sequence length="334" mass="37469">MVYAFLIFFLWVLGDFKLTQQQLLSNTMKNTFSSPTVNSLSGVYTDEIETISVMEGDSVALNTGVTEILTDDLILWTFKLYNSETRIAEIYKQISSVYHSKENNEIFRDRLQIDEETGSLTITNINKLHSGLYKVQIISGDVKHKSFSVAVYALLTVPVISDFTQNPSVSERSSQQNCSLVCSVVNVSHVTLSWYKGHSLLSSISVSDLSISLFLPLEIECLDDSYSCVVAYSFNNQTKHLSITDLCQTCPGASQHLFLTPLIIVALLLLLLLVVIAGVVFKFCHCKNYKRTKQEAQTTEEEVDYTDATFATHSAMDMETNGEHQTEYSRVVLK</sequence>
<dbReference type="InterPro" id="IPR013783">
    <property type="entry name" value="Ig-like_fold"/>
</dbReference>
<keyword evidence="1" id="KW-0812">Transmembrane</keyword>
<feature type="chain" id="PRO_5034571597" description="Ig-like domain-containing protein" evidence="2">
    <location>
        <begin position="22"/>
        <end position="334"/>
    </location>
</feature>
<dbReference type="PANTHER" id="PTHR21063">
    <property type="entry name" value="LFA-3"/>
    <property type="match status" value="1"/>
</dbReference>
<feature type="transmembrane region" description="Helical" evidence="1">
    <location>
        <begin position="257"/>
        <end position="281"/>
    </location>
</feature>
<evidence type="ECO:0000259" key="3">
    <source>
        <dbReference type="PROSITE" id="PS50835"/>
    </source>
</evidence>
<dbReference type="PANTHER" id="PTHR21063:SF4">
    <property type="entry name" value="CD48 ANTIGEN-RELATED"/>
    <property type="match status" value="1"/>
</dbReference>
<reference evidence="4" key="1">
    <citation type="submission" date="2025-08" db="UniProtKB">
        <authorList>
            <consortium name="Ensembl"/>
        </authorList>
    </citation>
    <scope>IDENTIFICATION</scope>
</reference>
<keyword evidence="1" id="KW-0472">Membrane</keyword>
<reference evidence="4" key="2">
    <citation type="submission" date="2025-09" db="UniProtKB">
        <authorList>
            <consortium name="Ensembl"/>
        </authorList>
    </citation>
    <scope>IDENTIFICATION</scope>
</reference>
<dbReference type="AlphaFoldDB" id="A0A8C1Q3F1"/>
<evidence type="ECO:0000256" key="1">
    <source>
        <dbReference type="SAM" id="Phobius"/>
    </source>
</evidence>
<keyword evidence="2" id="KW-0732">Signal</keyword>
<protein>
    <recommendedName>
        <fullName evidence="3">Ig-like domain-containing protein</fullName>
    </recommendedName>
</protein>
<dbReference type="Ensembl" id="ENSCCRT00010126706.1">
    <property type="protein sequence ID" value="ENSCCRP00010113952.1"/>
    <property type="gene ID" value="ENSCCRG00010050119.1"/>
</dbReference>
<feature type="signal peptide" evidence="2">
    <location>
        <begin position="1"/>
        <end position="21"/>
    </location>
</feature>
<organism evidence="4 5">
    <name type="scientific">Cyprinus carpio</name>
    <name type="common">Common carp</name>
    <dbReference type="NCBI Taxonomy" id="7962"/>
    <lineage>
        <taxon>Eukaryota</taxon>
        <taxon>Metazoa</taxon>
        <taxon>Chordata</taxon>
        <taxon>Craniata</taxon>
        <taxon>Vertebrata</taxon>
        <taxon>Euteleostomi</taxon>
        <taxon>Actinopterygii</taxon>
        <taxon>Neopterygii</taxon>
        <taxon>Teleostei</taxon>
        <taxon>Ostariophysi</taxon>
        <taxon>Cypriniformes</taxon>
        <taxon>Cyprinidae</taxon>
        <taxon>Cyprininae</taxon>
        <taxon>Cyprinus</taxon>
    </lineage>
</organism>
<dbReference type="InterPro" id="IPR036179">
    <property type="entry name" value="Ig-like_dom_sf"/>
</dbReference>
<keyword evidence="1" id="KW-1133">Transmembrane helix</keyword>
<dbReference type="InterPro" id="IPR007110">
    <property type="entry name" value="Ig-like_dom"/>
</dbReference>
<name>A0A8C1Q3F1_CYPCA</name>
<evidence type="ECO:0000256" key="2">
    <source>
        <dbReference type="SAM" id="SignalP"/>
    </source>
</evidence>
<dbReference type="PROSITE" id="PS50835">
    <property type="entry name" value="IG_LIKE"/>
    <property type="match status" value="1"/>
</dbReference>
<dbReference type="Gene3D" id="2.60.40.10">
    <property type="entry name" value="Immunoglobulins"/>
    <property type="match status" value="2"/>
</dbReference>
<feature type="domain" description="Ig-like" evidence="3">
    <location>
        <begin position="158"/>
        <end position="244"/>
    </location>
</feature>
<proteinExistence type="predicted"/>
<accession>A0A8C1Q3F1</accession>